<dbReference type="InterPro" id="IPR050390">
    <property type="entry name" value="C5-Methyltransferase"/>
</dbReference>
<dbReference type="PANTHER" id="PTHR10629">
    <property type="entry name" value="CYTOSINE-SPECIFIC METHYLTRANSFERASE"/>
    <property type="match status" value="1"/>
</dbReference>
<dbReference type="InterPro" id="IPR001025">
    <property type="entry name" value="BAH_dom"/>
</dbReference>
<comment type="subcellular location">
    <subcellularLocation>
        <location evidence="1">Nucleus</location>
    </subcellularLocation>
</comment>
<feature type="region of interest" description="Disordered" evidence="10">
    <location>
        <begin position="1673"/>
        <end position="1694"/>
    </location>
</feature>
<dbReference type="PROSITE" id="PS00094">
    <property type="entry name" value="C5_MTASE_1"/>
    <property type="match status" value="1"/>
</dbReference>
<feature type="active site" evidence="9">
    <location>
        <position position="1264"/>
    </location>
</feature>
<dbReference type="SUPFAM" id="SSF53335">
    <property type="entry name" value="S-adenosyl-L-methionine-dependent methyltransferases"/>
    <property type="match status" value="1"/>
</dbReference>
<keyword evidence="13" id="KW-1185">Reference proteome</keyword>
<feature type="region of interest" description="Disordered" evidence="10">
    <location>
        <begin position="209"/>
        <end position="262"/>
    </location>
</feature>
<dbReference type="PRINTS" id="PR00105">
    <property type="entry name" value="C5METTRFRASE"/>
</dbReference>
<feature type="compositionally biased region" description="Basic residues" evidence="10">
    <location>
        <begin position="518"/>
        <end position="527"/>
    </location>
</feature>
<feature type="region of interest" description="Disordered" evidence="10">
    <location>
        <begin position="12"/>
        <end position="181"/>
    </location>
</feature>
<keyword evidence="7" id="KW-0238">DNA-binding</keyword>
<evidence type="ECO:0000256" key="5">
    <source>
        <dbReference type="ARBA" id="ARBA00022691"/>
    </source>
</evidence>
<dbReference type="InterPro" id="IPR001525">
    <property type="entry name" value="C5_MeTfrase"/>
</dbReference>
<keyword evidence="8" id="KW-0539">Nucleus</keyword>
<evidence type="ECO:0000256" key="3">
    <source>
        <dbReference type="ARBA" id="ARBA00022603"/>
    </source>
</evidence>
<keyword evidence="5 9" id="KW-0949">S-adenosyl-L-methionine</keyword>
<feature type="domain" description="BAH" evidence="11">
    <location>
        <begin position="720"/>
        <end position="840"/>
    </location>
</feature>
<evidence type="ECO:0000256" key="9">
    <source>
        <dbReference type="PROSITE-ProRule" id="PRU01016"/>
    </source>
</evidence>
<dbReference type="EMBL" id="JADGIZ020000018">
    <property type="protein sequence ID" value="KAL2916224.1"/>
    <property type="molecule type" value="Genomic_DNA"/>
</dbReference>
<feature type="region of interest" description="Disordered" evidence="10">
    <location>
        <begin position="889"/>
        <end position="917"/>
    </location>
</feature>
<feature type="region of interest" description="Disordered" evidence="10">
    <location>
        <begin position="518"/>
        <end position="554"/>
    </location>
</feature>
<dbReference type="Proteomes" id="UP001527925">
    <property type="component" value="Unassembled WGS sequence"/>
</dbReference>
<evidence type="ECO:0000256" key="10">
    <source>
        <dbReference type="SAM" id="MobiDB-lite"/>
    </source>
</evidence>
<feature type="compositionally biased region" description="Low complexity" evidence="10">
    <location>
        <begin position="149"/>
        <end position="170"/>
    </location>
</feature>
<feature type="compositionally biased region" description="Low complexity" evidence="10">
    <location>
        <begin position="529"/>
        <end position="549"/>
    </location>
</feature>
<comment type="similarity">
    <text evidence="9">Belongs to the class I-like SAM-binding methyltransferase superfamily. C5-methyltransferase family.</text>
</comment>
<dbReference type="PROSITE" id="PS51038">
    <property type="entry name" value="BAH"/>
    <property type="match status" value="1"/>
</dbReference>
<feature type="compositionally biased region" description="Gly residues" evidence="10">
    <location>
        <begin position="622"/>
        <end position="641"/>
    </location>
</feature>
<evidence type="ECO:0000256" key="6">
    <source>
        <dbReference type="ARBA" id="ARBA00022737"/>
    </source>
</evidence>
<name>A0ABR4N9M7_9FUNG</name>
<dbReference type="EC" id="2.1.1.37" evidence="2"/>
<comment type="caution">
    <text evidence="12">The sequence shown here is derived from an EMBL/GenBank/DDBJ whole genome shotgun (WGS) entry which is preliminary data.</text>
</comment>
<dbReference type="InterPro" id="IPR022702">
    <property type="entry name" value="Cytosine_MeTrfase1_RFD"/>
</dbReference>
<dbReference type="InterPro" id="IPR029063">
    <property type="entry name" value="SAM-dependent_MTases_sf"/>
</dbReference>
<gene>
    <name evidence="12" type="ORF">HK105_204315</name>
</gene>
<proteinExistence type="inferred from homology"/>
<feature type="compositionally biased region" description="Acidic residues" evidence="10">
    <location>
        <begin position="892"/>
        <end position="904"/>
    </location>
</feature>
<feature type="compositionally biased region" description="Acidic residues" evidence="10">
    <location>
        <begin position="326"/>
        <end position="342"/>
    </location>
</feature>
<feature type="compositionally biased region" description="Basic and acidic residues" evidence="10">
    <location>
        <begin position="1684"/>
        <end position="1694"/>
    </location>
</feature>
<evidence type="ECO:0000313" key="13">
    <source>
        <dbReference type="Proteomes" id="UP001527925"/>
    </source>
</evidence>
<evidence type="ECO:0000259" key="11">
    <source>
        <dbReference type="PROSITE" id="PS51038"/>
    </source>
</evidence>
<evidence type="ECO:0000256" key="7">
    <source>
        <dbReference type="ARBA" id="ARBA00023125"/>
    </source>
</evidence>
<dbReference type="Pfam" id="PF01426">
    <property type="entry name" value="BAH"/>
    <property type="match status" value="1"/>
</dbReference>
<reference evidence="12 13" key="1">
    <citation type="submission" date="2023-09" db="EMBL/GenBank/DDBJ databases">
        <title>Pangenome analysis of Batrachochytrium dendrobatidis and related Chytrids.</title>
        <authorList>
            <person name="Yacoub M.N."/>
            <person name="Stajich J.E."/>
            <person name="James T.Y."/>
        </authorList>
    </citation>
    <scope>NUCLEOTIDE SEQUENCE [LARGE SCALE GENOMIC DNA]</scope>
    <source>
        <strain evidence="12 13">JEL0888</strain>
    </source>
</reference>
<dbReference type="Pfam" id="PF00145">
    <property type="entry name" value="DNA_methylase"/>
    <property type="match status" value="2"/>
</dbReference>
<feature type="region of interest" description="Disordered" evidence="10">
    <location>
        <begin position="315"/>
        <end position="349"/>
    </location>
</feature>
<sequence>MPPAVVIEAKRRRLLGMGRAGPPSSALAAGEGYRLSHPPLMAASSATVPRGQSAEDDMMSVDNEAGAGDRSLQGSAATKRRSAGANDAAILRRDARASSPSRQAHDEHESIFIGDSDSEQETPVGASSTKAAKQQGKRKDAARLPSAVAGSSKSATGSPASAASSLSSAAPRPPVSGLASVAVGHTDSGVASASDSDFETLRPALARSGSALSLTEIKADEPKSKRRGRPLGSKSKPRAEPAPPQPQVFYVPRDNEVPEDEMELPDEFNEDLEADEIPCRDIDDFAIYDTNGGNALVLLDALEMPDTNVVGSGIARSLPANWNSPDADDDADAADDEDDEDGGGARSKRPGVRVTLSSIFNWELSNVESGTPVVWIRTQFAYYRLATPCKEFETVFRPFYHRLRVISTLIRSIIADPTTTLDQFLDICTDPEATFPIPSAAFGRNEGSASDHARPQYDLTAPFAPPVSPDPITREDVETNIREILDEITGWVESVRLPEANIAILSDLEEVDHLCRGKKSAAGRGRGRGSQSKAAGGGRSKASARGSSGEQTRFARNIDANKAVLMVRNLSTITNRVAKIAGNLFGKQLVLADQFQASIRVEDDGRITLLRRPSAHMAVDQPGGGGSGGNGGNGGNGGGDGDPIADADGSSEPSTDKRQSSVASARGPRSAMSPHGKSTPGKRGAQSMADETANSVEWGGDPILTTDAATYYTSAVIDTIDVSVGDFVLVAPDKEIRAQFREQQGLWCGRICYMFEEDYEMFAHVRWFIPGACTLLMETASKYELFMIDECSKVSLWSILSIAAVRFLDYGEPEPEPTPSLVFFYRYWYDMASATAEDAELHDTPLVTLGQRVDSEEECRRCAACDVRDAARRASTALVVDPKKSAARIDIHDDDDKDDDDADDRGDNGSVVSGRIDMDTDDAIDISEEVKDAEAVKSEGGEKTLPFRIRNVTYHMHDYVYIVPVEAKGLGPYQIGQITSMTTKRSQASGNTKVVSVVVSMLERFDVLAETLGVPLPHDHARDEHHLVVLGKQREVSVQHLEGVCWVQHIDTLCDPNASDEENASACLTRALDEFKDEPDCFWVRERVRRKFRNDILEAIQDPSAATAAHGASPDMLFEAVEAESLPECKETKSRRRNEIRQRKNYIASQRKLVALDIFSGCGGLSIGMDSTSIVETKHAVEFSSSAAKTFAHNFPDAVVHNQCANLLLARAIAMYSTGNDVEVKGEPAAPKRTLEPVKDFQGRPLVDLPPPGSIDFIFCGPPCQGFSGINRHKKADDVKNSLVATSLSYVEFYKPDYFLLENVRGLINFRLGGKQAGENRIEGGIQMGVLKFILRTLQSMNYQTRFSVQQAGYQGLAQSRRRVFIWGAKRGRPLPEFPQPMYCFSKNGSVTVKFPDELGVVFNPVSRTKFHAPHPPVTVFDAISDLPPFEWVNPHTVYSPGETARGVDVTFVADPERTRSIRAELAASAGIRVQQFQATHACGFAGEMEQPYTRPRRSEFQRRIRAGSDVVHNHVTRTFNPISVERVVRVAMAPGADHHSLPEKLKPWCLSHPDSAAKRHGGWKGLFGRLDYDGHFMTTLTDMEPMGKQGTVIHPTQRRVLSVRECARAQGFPDWFVFRADAGKRRDGPAGYDNVKDMYRQVGNAVPPPLARSIGMRLLEALVLRGEPGSVGLGIDKRRGKRPERPGHALEQH</sequence>
<dbReference type="InterPro" id="IPR043151">
    <property type="entry name" value="BAH_sf"/>
</dbReference>
<dbReference type="PROSITE" id="PS51679">
    <property type="entry name" value="SAM_MT_C5"/>
    <property type="match status" value="1"/>
</dbReference>
<dbReference type="PANTHER" id="PTHR10629:SF52">
    <property type="entry name" value="DNA (CYTOSINE-5)-METHYLTRANSFERASE 1"/>
    <property type="match status" value="1"/>
</dbReference>
<keyword evidence="3 9" id="KW-0489">Methyltransferase</keyword>
<keyword evidence="6" id="KW-0677">Repeat</keyword>
<dbReference type="Pfam" id="PF12047">
    <property type="entry name" value="DNMT1-RFD"/>
    <property type="match status" value="1"/>
</dbReference>
<keyword evidence="4 9" id="KW-0808">Transferase</keyword>
<feature type="region of interest" description="Disordered" evidence="10">
    <location>
        <begin position="612"/>
        <end position="691"/>
    </location>
</feature>
<evidence type="ECO:0000256" key="8">
    <source>
        <dbReference type="ARBA" id="ARBA00023242"/>
    </source>
</evidence>
<dbReference type="Gene3D" id="3.90.120.10">
    <property type="entry name" value="DNA Methylase, subunit A, domain 2"/>
    <property type="match status" value="2"/>
</dbReference>
<dbReference type="Gene3D" id="2.30.30.490">
    <property type="match status" value="2"/>
</dbReference>
<dbReference type="Gene3D" id="3.40.50.150">
    <property type="entry name" value="Vaccinia Virus protein VP39"/>
    <property type="match status" value="1"/>
</dbReference>
<protein>
    <recommendedName>
        <fullName evidence="2">DNA (cytosine-5-)-methyltransferase</fullName>
        <ecNumber evidence="2">2.1.1.37</ecNumber>
    </recommendedName>
</protein>
<dbReference type="InterPro" id="IPR018117">
    <property type="entry name" value="C5_DNA_meth_AS"/>
</dbReference>
<evidence type="ECO:0000313" key="12">
    <source>
        <dbReference type="EMBL" id="KAL2916224.1"/>
    </source>
</evidence>
<dbReference type="PROSITE" id="PS00095">
    <property type="entry name" value="C5_MTASE_2"/>
    <property type="match status" value="1"/>
</dbReference>
<dbReference type="SMART" id="SM00439">
    <property type="entry name" value="BAH"/>
    <property type="match status" value="1"/>
</dbReference>
<evidence type="ECO:0000256" key="4">
    <source>
        <dbReference type="ARBA" id="ARBA00022679"/>
    </source>
</evidence>
<organism evidence="12 13">
    <name type="scientific">Polyrhizophydium stewartii</name>
    <dbReference type="NCBI Taxonomy" id="2732419"/>
    <lineage>
        <taxon>Eukaryota</taxon>
        <taxon>Fungi</taxon>
        <taxon>Fungi incertae sedis</taxon>
        <taxon>Chytridiomycota</taxon>
        <taxon>Chytridiomycota incertae sedis</taxon>
        <taxon>Chytridiomycetes</taxon>
        <taxon>Rhizophydiales</taxon>
        <taxon>Rhizophydiales incertae sedis</taxon>
        <taxon>Polyrhizophydium</taxon>
    </lineage>
</organism>
<accession>A0ABR4N9M7</accession>
<evidence type="ECO:0000256" key="2">
    <source>
        <dbReference type="ARBA" id="ARBA00011975"/>
    </source>
</evidence>
<evidence type="ECO:0000256" key="1">
    <source>
        <dbReference type="ARBA" id="ARBA00004123"/>
    </source>
</evidence>
<dbReference type="InterPro" id="IPR031303">
    <property type="entry name" value="C5_meth_CS"/>
</dbReference>